<dbReference type="Proteomes" id="UP000028839">
    <property type="component" value="Unassembled WGS sequence"/>
</dbReference>
<dbReference type="Gene3D" id="2.30.36.100">
    <property type="match status" value="1"/>
</dbReference>
<evidence type="ECO:0000313" key="4">
    <source>
        <dbReference type="Proteomes" id="UP000028839"/>
    </source>
</evidence>
<dbReference type="Pfam" id="PF02655">
    <property type="entry name" value="ATP-grasp_3"/>
    <property type="match status" value="1"/>
</dbReference>
<dbReference type="AlphaFoldDB" id="A0A0E2ZAH1"/>
<name>A0A0E2ZAH1_9GAMM</name>
<dbReference type="Pfam" id="PF18301">
    <property type="entry name" value="preATP-grasp_3"/>
    <property type="match status" value="1"/>
</dbReference>
<accession>A0A0E2ZAH1</accession>
<dbReference type="GO" id="GO:0005524">
    <property type="term" value="F:ATP binding"/>
    <property type="evidence" value="ECO:0007669"/>
    <property type="project" value="UniProtKB-UniRule"/>
</dbReference>
<reference evidence="3 4" key="1">
    <citation type="submission" date="2014-07" db="EMBL/GenBank/DDBJ databases">
        <title>Comparative analysis of Nitrosococcus oceani genome inventories of strains from Pacific and Atlantic gyres.</title>
        <authorList>
            <person name="Lim C.K."/>
            <person name="Wang L."/>
            <person name="Sayavedra-Soto L.A."/>
            <person name="Klotz M.G."/>
        </authorList>
    </citation>
    <scope>NUCLEOTIDE SEQUENCE [LARGE SCALE GENOMIC DNA]</scope>
    <source>
        <strain evidence="3 4">C-27</strain>
    </source>
</reference>
<dbReference type="PROSITE" id="PS50975">
    <property type="entry name" value="ATP_GRASP"/>
    <property type="match status" value="1"/>
</dbReference>
<dbReference type="OrthoDB" id="271331at2"/>
<dbReference type="InterPro" id="IPR024710">
    <property type="entry name" value="MfnD"/>
</dbReference>
<dbReference type="HOGENOM" id="CLU_059501_0_0_6"/>
<dbReference type="Gene3D" id="3.30.470.20">
    <property type="entry name" value="ATP-grasp fold, B domain"/>
    <property type="match status" value="1"/>
</dbReference>
<dbReference type="InterPro" id="IPR003806">
    <property type="entry name" value="ATP-grasp_PylC-type"/>
</dbReference>
<dbReference type="InterPro" id="IPR040803">
    <property type="entry name" value="MfnD_preATP-grasp"/>
</dbReference>
<dbReference type="SUPFAM" id="SSF56059">
    <property type="entry name" value="Glutathione synthetase ATP-binding domain-like"/>
    <property type="match status" value="1"/>
</dbReference>
<protein>
    <recommendedName>
        <fullName evidence="2">ATP-grasp domain-containing protein</fullName>
    </recommendedName>
</protein>
<comment type="caution">
    <text evidence="3">The sequence shown here is derived from an EMBL/GenBank/DDBJ whole genome shotgun (WGS) entry which is preliminary data.</text>
</comment>
<dbReference type="EMBL" id="JPGN01000009">
    <property type="protein sequence ID" value="KFI20740.1"/>
    <property type="molecule type" value="Genomic_DNA"/>
</dbReference>
<evidence type="ECO:0000259" key="2">
    <source>
        <dbReference type="PROSITE" id="PS50975"/>
    </source>
</evidence>
<keyword evidence="1" id="KW-0067">ATP-binding</keyword>
<dbReference type="PIRSF" id="PIRSF016766">
    <property type="entry name" value="UCP016766_ATPgrasp"/>
    <property type="match status" value="1"/>
</dbReference>
<feature type="domain" description="ATP-grasp" evidence="2">
    <location>
        <begin position="129"/>
        <end position="315"/>
    </location>
</feature>
<dbReference type="Gene3D" id="3.40.50.11770">
    <property type="match status" value="1"/>
</dbReference>
<evidence type="ECO:0000256" key="1">
    <source>
        <dbReference type="PROSITE-ProRule" id="PRU00409"/>
    </source>
</evidence>
<gene>
    <name evidence="3" type="ORF">IB75_01310</name>
</gene>
<dbReference type="GO" id="GO:0046872">
    <property type="term" value="F:metal ion binding"/>
    <property type="evidence" value="ECO:0007669"/>
    <property type="project" value="InterPro"/>
</dbReference>
<evidence type="ECO:0000313" key="3">
    <source>
        <dbReference type="EMBL" id="KFI20740.1"/>
    </source>
</evidence>
<organism evidence="3 4">
    <name type="scientific">Nitrosococcus oceani C-27</name>
    <dbReference type="NCBI Taxonomy" id="314279"/>
    <lineage>
        <taxon>Bacteria</taxon>
        <taxon>Pseudomonadati</taxon>
        <taxon>Pseudomonadota</taxon>
        <taxon>Gammaproteobacteria</taxon>
        <taxon>Chromatiales</taxon>
        <taxon>Chromatiaceae</taxon>
        <taxon>Nitrosococcus</taxon>
    </lineage>
</organism>
<keyword evidence="1" id="KW-0547">Nucleotide-binding</keyword>
<sequence length="346" mass="38223">MKILVYEHITSGAFCTESLPSHLAREGDAILQALLYDLARTQGVQSVILRDFRLDTPPYIHRCHYIRNLNDFRRCWLISLDYVDGVLPIAPESDNLLAEIQSWVLKAGKRLLGCRPEATAIVTSKTRTARHLAAAGLVTAPTVWLKDWQPDTFTESALICKPDDGAGCSNLLYFENTAALSAWKQQRAPEIWGKQIVQPYIWGTASSLCLLCADGEARLLCGNRQGLRITEGTIQLTSITVNGVNSQEFYPPSFQEIADIIATALPGLWGFVGVDLVLSPQPVIIEINPRLTTSYIGLREVYGINPGTWLLTLLNKGMKAVELPPRPCQKVTVATEEGDAIQATRH</sequence>
<dbReference type="InterPro" id="IPR011761">
    <property type="entry name" value="ATP-grasp"/>
</dbReference>
<proteinExistence type="predicted"/>